<dbReference type="OrthoDB" id="5465390at2"/>
<dbReference type="RefSeq" id="WP_071916494.1">
    <property type="nucleotide sequence ID" value="NZ_CP017637.1"/>
</dbReference>
<organism evidence="1 2">
    <name type="scientific">Bradyrhizobium japonicum</name>
    <dbReference type="NCBI Taxonomy" id="375"/>
    <lineage>
        <taxon>Bacteria</taxon>
        <taxon>Pseudomonadati</taxon>
        <taxon>Pseudomonadota</taxon>
        <taxon>Alphaproteobacteria</taxon>
        <taxon>Hyphomicrobiales</taxon>
        <taxon>Nitrobacteraceae</taxon>
        <taxon>Bradyrhizobium</taxon>
    </lineage>
</organism>
<reference evidence="1 2" key="1">
    <citation type="submission" date="2016-11" db="EMBL/GenBank/DDBJ databases">
        <title>Complete Genome Sequence of Bradyrhizobium sp. strain J5, an isolated from soybean nodule in Hokkaido.</title>
        <authorList>
            <person name="Kanehara K."/>
        </authorList>
    </citation>
    <scope>NUCLEOTIDE SEQUENCE [LARGE SCALE GENOMIC DNA]</scope>
    <source>
        <strain evidence="1 2">J5</strain>
    </source>
</reference>
<sequence length="226" mass="24569">MSQSSRVLGILQLYCTPQMLAGSVSNPATFSFPTICRRVPGASVNNVVFGAVDDQLEVEFVSTAKRLLRDGAVAITTNCGFMIKYQRAVAQELSVPVSMSSLLLLPYLIETIKGRVGIVTFDSRPLTLDLLRLAGVESHDRIAVVGIENSETWRVMSEPENSTTASKMIEDLLAAIALMRKRHDGVEAILFECAGFTAVAQDVRKQTRLPVYDAVSNANLLMSGIC</sequence>
<dbReference type="AlphaFoldDB" id="A0A1L3FNJ2"/>
<dbReference type="Proteomes" id="UP000181962">
    <property type="component" value="Chromosome"/>
</dbReference>
<evidence type="ECO:0008006" key="3">
    <source>
        <dbReference type="Google" id="ProtNLM"/>
    </source>
</evidence>
<name>A0A1L3FNJ2_BRAJP</name>
<proteinExistence type="predicted"/>
<evidence type="ECO:0000313" key="2">
    <source>
        <dbReference type="Proteomes" id="UP000181962"/>
    </source>
</evidence>
<dbReference type="InterPro" id="IPR053714">
    <property type="entry name" value="Iso_Racemase_Enz_sf"/>
</dbReference>
<dbReference type="Gene3D" id="3.40.50.12500">
    <property type="match status" value="1"/>
</dbReference>
<protein>
    <recommendedName>
        <fullName evidence="3">Aspartate/glutamate racemase family protein</fullName>
    </recommendedName>
</protein>
<accession>A0A1L3FNJ2</accession>
<gene>
    <name evidence="1" type="ORF">BKD09_41910</name>
</gene>
<dbReference type="EMBL" id="CP017637">
    <property type="protein sequence ID" value="APG14904.1"/>
    <property type="molecule type" value="Genomic_DNA"/>
</dbReference>
<evidence type="ECO:0000313" key="1">
    <source>
        <dbReference type="EMBL" id="APG14904.1"/>
    </source>
</evidence>